<gene>
    <name evidence="1" type="ORF">MUU45_001307</name>
</gene>
<evidence type="ECO:0000313" key="1">
    <source>
        <dbReference type="EMBL" id="MCQ9121753.1"/>
    </source>
</evidence>
<sequence>MKIVKLIAITTICSTFVGCAQMHPRPEPPVDRWYKDGVSLHDANNKLAKCTYDVGMNKVEVTEKNSLIVNCMRADGYRYGVPSKELQAWKNEVKSLQDKGYILY</sequence>
<protein>
    <recommendedName>
        <fullName evidence="3">Lipoprotein</fullName>
    </recommendedName>
</protein>
<dbReference type="PROSITE" id="PS51257">
    <property type="entry name" value="PROKAR_LIPOPROTEIN"/>
    <property type="match status" value="1"/>
</dbReference>
<evidence type="ECO:0008006" key="3">
    <source>
        <dbReference type="Google" id="ProtNLM"/>
    </source>
</evidence>
<dbReference type="EMBL" id="JALJCU010000021">
    <property type="protein sequence ID" value="MCQ9121753.1"/>
    <property type="molecule type" value="Genomic_DNA"/>
</dbReference>
<dbReference type="AlphaFoldDB" id="A0AAW5LCF5"/>
<organism evidence="1 2">
    <name type="scientific">Rodentibacter pneumotropicus</name>
    <dbReference type="NCBI Taxonomy" id="758"/>
    <lineage>
        <taxon>Bacteria</taxon>
        <taxon>Pseudomonadati</taxon>
        <taxon>Pseudomonadota</taxon>
        <taxon>Gammaproteobacteria</taxon>
        <taxon>Pasteurellales</taxon>
        <taxon>Pasteurellaceae</taxon>
        <taxon>Rodentibacter</taxon>
    </lineage>
</organism>
<accession>A0AAW5LCF5</accession>
<keyword evidence="2" id="KW-1185">Reference proteome</keyword>
<dbReference type="RefSeq" id="WP_077664735.1">
    <property type="nucleotide sequence ID" value="NZ_JALJCU010000021.1"/>
</dbReference>
<name>A0AAW5LCF5_9PAST</name>
<proteinExistence type="predicted"/>
<comment type="caution">
    <text evidence="1">The sequence shown here is derived from an EMBL/GenBank/DDBJ whole genome shotgun (WGS) entry which is preliminary data.</text>
</comment>
<evidence type="ECO:0000313" key="2">
    <source>
        <dbReference type="Proteomes" id="UP001206350"/>
    </source>
</evidence>
<dbReference type="Proteomes" id="UP001206350">
    <property type="component" value="Unassembled WGS sequence"/>
</dbReference>
<reference evidence="1 2" key="1">
    <citation type="journal article" date="2022" name="Microbiol. Spectr.">
        <title>Microbiota of the Pregnant Mouse: Characterization of the Bacterial Communities in the Oral Cavity, Lung, Intestine, and Vagina through Culture and DNA Sequencing.</title>
        <authorList>
            <person name="Greenberg J.M."/>
            <person name="Romero R."/>
            <person name="Winters A.D."/>
            <person name="Galaz J."/>
            <person name="Garcia-Flores V."/>
            <person name="Arenas-Hernandez M."/>
            <person name="Panzer J."/>
            <person name="Shaffer Z."/>
            <person name="Kracht D.J."/>
            <person name="Gomez-Lopez N."/>
            <person name="Theis K.R."/>
        </authorList>
    </citation>
    <scope>NUCLEOTIDE SEQUENCE [LARGE SCALE GENOMIC DNA]</scope>
    <source>
        <strain evidence="1 2">MAC-C1-H1</strain>
    </source>
</reference>